<name>A0ABP3TB31_9GAMM</name>
<proteinExistence type="predicted"/>
<accession>A0ABP3TB31</accession>
<reference evidence="2" key="1">
    <citation type="journal article" date="2019" name="Int. J. Syst. Evol. Microbiol.">
        <title>The Global Catalogue of Microorganisms (GCM) 10K type strain sequencing project: providing services to taxonomists for standard genome sequencing and annotation.</title>
        <authorList>
            <consortium name="The Broad Institute Genomics Platform"/>
            <consortium name="The Broad Institute Genome Sequencing Center for Infectious Disease"/>
            <person name="Wu L."/>
            <person name="Ma J."/>
        </authorList>
    </citation>
    <scope>NUCLEOTIDE SEQUENCE [LARGE SCALE GENOMIC DNA]</scope>
    <source>
        <strain evidence="2">JCM 15134</strain>
    </source>
</reference>
<dbReference type="GO" id="GO:0016829">
    <property type="term" value="F:lyase activity"/>
    <property type="evidence" value="ECO:0007669"/>
    <property type="project" value="UniProtKB-KW"/>
</dbReference>
<comment type="caution">
    <text evidence="1">The sequence shown here is derived from an EMBL/GenBank/DDBJ whole genome shotgun (WGS) entry which is preliminary data.</text>
</comment>
<dbReference type="InterPro" id="IPR038058">
    <property type="entry name" value="PhnH-like_sp"/>
</dbReference>
<dbReference type="Pfam" id="PF05845">
    <property type="entry name" value="PhnH"/>
    <property type="match status" value="1"/>
</dbReference>
<dbReference type="NCBIfam" id="TIGR03292">
    <property type="entry name" value="PhnH_redo"/>
    <property type="match status" value="1"/>
</dbReference>
<dbReference type="SUPFAM" id="SSF159709">
    <property type="entry name" value="PhnH-like"/>
    <property type="match status" value="1"/>
</dbReference>
<gene>
    <name evidence="1" type="primary">phnH</name>
    <name evidence="1" type="ORF">GCM10009104_16530</name>
</gene>
<evidence type="ECO:0000313" key="2">
    <source>
        <dbReference type="Proteomes" id="UP001499915"/>
    </source>
</evidence>
<keyword evidence="1" id="KW-0456">Lyase</keyword>
<dbReference type="PIRSF" id="PIRSF020680">
    <property type="entry name" value="PhnH"/>
    <property type="match status" value="1"/>
</dbReference>
<protein>
    <submittedName>
        <fullName evidence="1">Phosphonate C-P lyase system protein PhnH</fullName>
    </submittedName>
</protein>
<dbReference type="Gene3D" id="3.40.50.11310">
    <property type="entry name" value="Bacterial phosphonate metabolism protein PhnH"/>
    <property type="match status" value="1"/>
</dbReference>
<dbReference type="InterPro" id="IPR008772">
    <property type="entry name" value="Phosphonate_metab_PhnH"/>
</dbReference>
<dbReference type="Proteomes" id="UP001499915">
    <property type="component" value="Unassembled WGS sequence"/>
</dbReference>
<dbReference type="EMBL" id="BAAAET010000002">
    <property type="protein sequence ID" value="GAA0690499.1"/>
    <property type="molecule type" value="Genomic_DNA"/>
</dbReference>
<keyword evidence="2" id="KW-1185">Reference proteome</keyword>
<organism evidence="1 2">
    <name type="scientific">Marinobacterium maritimum</name>
    <dbReference type="NCBI Taxonomy" id="500162"/>
    <lineage>
        <taxon>Bacteria</taxon>
        <taxon>Pseudomonadati</taxon>
        <taxon>Pseudomonadota</taxon>
        <taxon>Gammaproteobacteria</taxon>
        <taxon>Oceanospirillales</taxon>
        <taxon>Oceanospirillaceae</taxon>
        <taxon>Marinobacterium</taxon>
    </lineage>
</organism>
<sequence>MAVSSNELIAGFADPVQASQQVFRAALKAMSEPGTLMQIDYVEQAPKGLDLSTWQLALSLLDPDTPVWLSPALASSDAVISNLRFHCQCPLVDNPSDADFAIALHSELPLLAELNWGTAEYPDRSTTLMVQVPALSEEAHWTLSGPGIEHTRTLRIAGLSEPFRSDLIRSRQRFPLGIDTFWCCDNRLTALPRTTSIQPCANQQQETC</sequence>
<dbReference type="RefSeq" id="WP_343804795.1">
    <property type="nucleotide sequence ID" value="NZ_BAAAET010000002.1"/>
</dbReference>
<evidence type="ECO:0000313" key="1">
    <source>
        <dbReference type="EMBL" id="GAA0690499.1"/>
    </source>
</evidence>